<dbReference type="InterPro" id="IPR000504">
    <property type="entry name" value="RRM_dom"/>
</dbReference>
<evidence type="ECO:0000313" key="4">
    <source>
        <dbReference type="Proteomes" id="UP000504617"/>
    </source>
</evidence>
<dbReference type="RefSeq" id="XP_013923569.1">
    <property type="nucleotide sequence ID" value="XM_014068094.1"/>
</dbReference>
<dbReference type="OrthoDB" id="6159137at2759"/>
<dbReference type="SUPFAM" id="SSF54928">
    <property type="entry name" value="RNA-binding domain, RBD"/>
    <property type="match status" value="1"/>
</dbReference>
<dbReference type="Pfam" id="PF00076">
    <property type="entry name" value="RRM_1"/>
    <property type="match status" value="1"/>
</dbReference>
<reference evidence="5" key="1">
    <citation type="submission" date="2025-08" db="UniProtKB">
        <authorList>
            <consortium name="RefSeq"/>
        </authorList>
    </citation>
    <scope>IDENTIFICATION</scope>
    <source>
        <tissue evidence="5">Skeletal muscle</tissue>
    </source>
</reference>
<organism evidence="4 5">
    <name type="scientific">Thamnophis sirtalis</name>
    <dbReference type="NCBI Taxonomy" id="35019"/>
    <lineage>
        <taxon>Eukaryota</taxon>
        <taxon>Metazoa</taxon>
        <taxon>Chordata</taxon>
        <taxon>Craniata</taxon>
        <taxon>Vertebrata</taxon>
        <taxon>Euteleostomi</taxon>
        <taxon>Lepidosauria</taxon>
        <taxon>Squamata</taxon>
        <taxon>Bifurcata</taxon>
        <taxon>Unidentata</taxon>
        <taxon>Episquamata</taxon>
        <taxon>Toxicofera</taxon>
        <taxon>Serpentes</taxon>
        <taxon>Colubroidea</taxon>
        <taxon>Colubridae</taxon>
        <taxon>Natricinae</taxon>
        <taxon>Thamnophis</taxon>
    </lineage>
</organism>
<sequence length="107" mass="12516">MAARGISRRAFEIFVRRIPWNVEESELREYFTRFGPVKKCILPFNAETGFHKGFAWIGFATEESRNNALLKDHFFEGSPVISVFFKIHRVPLSISKKASLFCYLYTF</sequence>
<evidence type="ECO:0000259" key="3">
    <source>
        <dbReference type="PROSITE" id="PS50102"/>
    </source>
</evidence>
<dbReference type="Gene3D" id="3.30.70.330">
    <property type="match status" value="1"/>
</dbReference>
<feature type="domain" description="RRM" evidence="3">
    <location>
        <begin position="11"/>
        <end position="97"/>
    </location>
</feature>
<keyword evidence="4" id="KW-1185">Reference proteome</keyword>
<dbReference type="InterPro" id="IPR052462">
    <property type="entry name" value="SLIRP/GR-RBP-like"/>
</dbReference>
<dbReference type="PROSITE" id="PS50102">
    <property type="entry name" value="RRM"/>
    <property type="match status" value="1"/>
</dbReference>
<keyword evidence="1 2" id="KW-0694">RNA-binding</keyword>
<dbReference type="PANTHER" id="PTHR48027">
    <property type="entry name" value="HETEROGENEOUS NUCLEAR RIBONUCLEOPROTEIN 87F-RELATED"/>
    <property type="match status" value="1"/>
</dbReference>
<dbReference type="GO" id="GO:0003723">
    <property type="term" value="F:RNA binding"/>
    <property type="evidence" value="ECO:0007669"/>
    <property type="project" value="UniProtKB-UniRule"/>
</dbReference>
<evidence type="ECO:0000256" key="1">
    <source>
        <dbReference type="ARBA" id="ARBA00022884"/>
    </source>
</evidence>
<dbReference type="CTD" id="81892"/>
<gene>
    <name evidence="5" type="primary">SLIRP</name>
</gene>
<dbReference type="GeneID" id="106550228"/>
<dbReference type="KEGG" id="tsr:106550228"/>
<evidence type="ECO:0000256" key="2">
    <source>
        <dbReference type="PROSITE-ProRule" id="PRU00176"/>
    </source>
</evidence>
<dbReference type="Proteomes" id="UP000504617">
    <property type="component" value="Unplaced"/>
</dbReference>
<accession>A0A6I9YHX5</accession>
<proteinExistence type="predicted"/>
<dbReference type="InterPro" id="IPR035979">
    <property type="entry name" value="RBD_domain_sf"/>
</dbReference>
<evidence type="ECO:0000313" key="5">
    <source>
        <dbReference type="RefSeq" id="XP_013923569.1"/>
    </source>
</evidence>
<dbReference type="AlphaFoldDB" id="A0A6I9YHX5"/>
<protein>
    <submittedName>
        <fullName evidence="5">SRA stem-loop-interacting RNA-binding protein, mitochondrial isoform X1</fullName>
    </submittedName>
</protein>
<name>A0A6I9YHX5_9SAUR</name>
<dbReference type="SMART" id="SM00360">
    <property type="entry name" value="RRM"/>
    <property type="match status" value="1"/>
</dbReference>
<dbReference type="InterPro" id="IPR012677">
    <property type="entry name" value="Nucleotide-bd_a/b_plait_sf"/>
</dbReference>